<evidence type="ECO:0000313" key="1">
    <source>
        <dbReference type="EMBL" id="CRL01620.1"/>
    </source>
</evidence>
<name>A0A1J1IQ04_9DIPT</name>
<reference evidence="1 2" key="1">
    <citation type="submission" date="2015-04" db="EMBL/GenBank/DDBJ databases">
        <authorList>
            <person name="Syromyatnikov M.Y."/>
            <person name="Popov V.N."/>
        </authorList>
    </citation>
    <scope>NUCLEOTIDE SEQUENCE [LARGE SCALE GENOMIC DNA]</scope>
</reference>
<keyword evidence="2" id="KW-1185">Reference proteome</keyword>
<organism evidence="1 2">
    <name type="scientific">Clunio marinus</name>
    <dbReference type="NCBI Taxonomy" id="568069"/>
    <lineage>
        <taxon>Eukaryota</taxon>
        <taxon>Metazoa</taxon>
        <taxon>Ecdysozoa</taxon>
        <taxon>Arthropoda</taxon>
        <taxon>Hexapoda</taxon>
        <taxon>Insecta</taxon>
        <taxon>Pterygota</taxon>
        <taxon>Neoptera</taxon>
        <taxon>Endopterygota</taxon>
        <taxon>Diptera</taxon>
        <taxon>Nematocera</taxon>
        <taxon>Chironomoidea</taxon>
        <taxon>Chironomidae</taxon>
        <taxon>Clunio</taxon>
    </lineage>
</organism>
<protein>
    <submittedName>
        <fullName evidence="1">CLUMA_CG014550, isoform A</fullName>
    </submittedName>
</protein>
<accession>A0A1J1IQ04</accession>
<sequence>MFGLQTKQLPLVIACVKQQNVHHIMCGVLGELENNINLMKILMMRVRINFVLPLVALIKLKLDINLFTMHHNMISDVGRVVKLFFKLLLINVKTFFLLSSQNGIKKVILKLTLRFASEISSIKDCLNEIKNKGQQFNQEC</sequence>
<dbReference type="EMBL" id="CVRI01000055">
    <property type="protein sequence ID" value="CRL01620.1"/>
    <property type="molecule type" value="Genomic_DNA"/>
</dbReference>
<evidence type="ECO:0000313" key="2">
    <source>
        <dbReference type="Proteomes" id="UP000183832"/>
    </source>
</evidence>
<dbReference type="Proteomes" id="UP000183832">
    <property type="component" value="Unassembled WGS sequence"/>
</dbReference>
<dbReference type="AlphaFoldDB" id="A0A1J1IQ04"/>
<proteinExistence type="predicted"/>
<gene>
    <name evidence="1" type="ORF">CLUMA_CG014550</name>
</gene>